<dbReference type="GO" id="GO:0046872">
    <property type="term" value="F:metal ion binding"/>
    <property type="evidence" value="ECO:0007669"/>
    <property type="project" value="UniProtKB-KW"/>
</dbReference>
<dbReference type="InterPro" id="IPR000907">
    <property type="entry name" value="LipOase"/>
</dbReference>
<evidence type="ECO:0000313" key="6">
    <source>
        <dbReference type="Proteomes" id="UP000694388"/>
    </source>
</evidence>
<reference evidence="5" key="2">
    <citation type="submission" date="2025-09" db="UniProtKB">
        <authorList>
            <consortium name="Ensembl"/>
        </authorList>
    </citation>
    <scope>IDENTIFICATION</scope>
</reference>
<dbReference type="InterPro" id="IPR036226">
    <property type="entry name" value="LipOase_C_sf"/>
</dbReference>
<dbReference type="InterPro" id="IPR013819">
    <property type="entry name" value="LipOase_C"/>
</dbReference>
<dbReference type="GO" id="GO:0016702">
    <property type="term" value="F:oxidoreductase activity, acting on single donors with incorporation of molecular oxygen, incorporation of two atoms of oxygen"/>
    <property type="evidence" value="ECO:0007669"/>
    <property type="project" value="InterPro"/>
</dbReference>
<dbReference type="GO" id="GO:0034440">
    <property type="term" value="P:lipid oxidation"/>
    <property type="evidence" value="ECO:0007669"/>
    <property type="project" value="InterPro"/>
</dbReference>
<reference evidence="5" key="1">
    <citation type="submission" date="2025-08" db="UniProtKB">
        <authorList>
            <consortium name="Ensembl"/>
        </authorList>
    </citation>
    <scope>IDENTIFICATION</scope>
</reference>
<dbReference type="Proteomes" id="UP000694388">
    <property type="component" value="Unplaced"/>
</dbReference>
<dbReference type="Gene3D" id="3.10.450.60">
    <property type="match status" value="1"/>
</dbReference>
<evidence type="ECO:0000256" key="1">
    <source>
        <dbReference type="ARBA" id="ARBA00022723"/>
    </source>
</evidence>
<dbReference type="GeneTree" id="ENSGT00940000166257"/>
<organism evidence="5 6">
    <name type="scientific">Eptatretus burgeri</name>
    <name type="common">Inshore hagfish</name>
    <dbReference type="NCBI Taxonomy" id="7764"/>
    <lineage>
        <taxon>Eukaryota</taxon>
        <taxon>Metazoa</taxon>
        <taxon>Chordata</taxon>
        <taxon>Craniata</taxon>
        <taxon>Vertebrata</taxon>
        <taxon>Cyclostomata</taxon>
        <taxon>Myxini</taxon>
        <taxon>Myxiniformes</taxon>
        <taxon>Myxinidae</taxon>
        <taxon>Eptatretinae</taxon>
        <taxon>Eptatretus</taxon>
    </lineage>
</organism>
<dbReference type="PROSITE" id="PS51393">
    <property type="entry name" value="LIPOXYGENASE_3"/>
    <property type="match status" value="1"/>
</dbReference>
<name>A0A8C4QL85_EPTBU</name>
<dbReference type="Gene3D" id="1.20.245.10">
    <property type="entry name" value="Lipoxygenase-1, Domain 5"/>
    <property type="match status" value="1"/>
</dbReference>
<keyword evidence="6" id="KW-1185">Reference proteome</keyword>
<feature type="domain" description="Lipoxygenase" evidence="4">
    <location>
        <begin position="1"/>
        <end position="179"/>
    </location>
</feature>
<protein>
    <recommendedName>
        <fullName evidence="4">Lipoxygenase domain-containing protein</fullName>
    </recommendedName>
</protein>
<keyword evidence="1" id="KW-0479">Metal-binding</keyword>
<dbReference type="OMA" id="MADACHH"/>
<proteinExistence type="predicted"/>
<dbReference type="PANTHER" id="PTHR11771">
    <property type="entry name" value="LIPOXYGENASE"/>
    <property type="match status" value="1"/>
</dbReference>
<keyword evidence="3" id="KW-0560">Oxidoreductase</keyword>
<dbReference type="AlphaFoldDB" id="A0A8C4QL85"/>
<evidence type="ECO:0000313" key="5">
    <source>
        <dbReference type="Ensembl" id="ENSEBUP00000016580.1"/>
    </source>
</evidence>
<sequence>MKRWKEDSFLGYKYRNGPNPFVLQCCKAPLDKMPVNDTMVAPSLKRSLTLEQEMQEGNIYILDFKILHGIEVDCKIHPDMMNTAAPICMLYSTPEGELLPIAIQLNQEPSEDNPIFLPSDSETDWLLAKMWIQNANNKTHWALMYVYLICTTEVFSVALMRCLPTGHPLYKVCVFQTNI</sequence>
<keyword evidence="2" id="KW-0223">Dioxygenase</keyword>
<accession>A0A8C4QL85</accession>
<dbReference type="Ensembl" id="ENSEBUT00000017156.1">
    <property type="protein sequence ID" value="ENSEBUP00000016580.1"/>
    <property type="gene ID" value="ENSEBUG00000010401.1"/>
</dbReference>
<evidence type="ECO:0000256" key="2">
    <source>
        <dbReference type="ARBA" id="ARBA00022964"/>
    </source>
</evidence>
<evidence type="ECO:0000256" key="3">
    <source>
        <dbReference type="ARBA" id="ARBA00023002"/>
    </source>
</evidence>
<evidence type="ECO:0000259" key="4">
    <source>
        <dbReference type="PROSITE" id="PS51393"/>
    </source>
</evidence>
<dbReference type="SUPFAM" id="SSF48484">
    <property type="entry name" value="Lipoxigenase"/>
    <property type="match status" value="1"/>
</dbReference>
<dbReference type="Pfam" id="PF00305">
    <property type="entry name" value="Lipoxygenase"/>
    <property type="match status" value="1"/>
</dbReference>